<dbReference type="GO" id="GO:0009052">
    <property type="term" value="P:pentose-phosphate shunt, non-oxidative branch"/>
    <property type="evidence" value="ECO:0007669"/>
    <property type="project" value="UniProtKB-UniRule"/>
</dbReference>
<dbReference type="HAMAP" id="MF_00170">
    <property type="entry name" value="Rib_5P_isom_A"/>
    <property type="match status" value="1"/>
</dbReference>
<evidence type="ECO:0000256" key="2">
    <source>
        <dbReference type="ARBA" id="ARBA00023235"/>
    </source>
</evidence>
<dbReference type="EMBL" id="LILC01000002">
    <property type="protein sequence ID" value="KOO50411.1"/>
    <property type="molecule type" value="Genomic_DNA"/>
</dbReference>
<feature type="binding site" evidence="3">
    <location>
        <begin position="25"/>
        <end position="28"/>
    </location>
    <ligand>
        <name>substrate</name>
    </ligand>
</feature>
<feature type="binding site" evidence="3">
    <location>
        <begin position="93"/>
        <end position="96"/>
    </location>
    <ligand>
        <name>substrate</name>
    </ligand>
</feature>
<dbReference type="Pfam" id="PF06026">
    <property type="entry name" value="Rib_5-P_isom_A"/>
    <property type="match status" value="1"/>
</dbReference>
<dbReference type="InterPro" id="IPR020672">
    <property type="entry name" value="Ribose5P_isomerase_typA_subgr"/>
</dbReference>
<dbReference type="GO" id="GO:0004751">
    <property type="term" value="F:ribose-5-phosphate isomerase activity"/>
    <property type="evidence" value="ECO:0007669"/>
    <property type="project" value="UniProtKB-UniRule"/>
</dbReference>
<dbReference type="InterPro" id="IPR037171">
    <property type="entry name" value="NagB/RpiA_transferase-like"/>
</dbReference>
<evidence type="ECO:0000313" key="5">
    <source>
        <dbReference type="Proteomes" id="UP000037558"/>
    </source>
</evidence>
<dbReference type="Gene3D" id="3.40.50.1360">
    <property type="match status" value="1"/>
</dbReference>
<comment type="similarity">
    <text evidence="3">Belongs to the ribose 5-phosphate isomerase family.</text>
</comment>
<comment type="pathway">
    <text evidence="3">Carbohydrate degradation; pentose phosphate pathway; D-ribose 5-phosphate from D-ribulose 5-phosphate (non-oxidative stage): step 1/1.</text>
</comment>
<dbReference type="SUPFAM" id="SSF75445">
    <property type="entry name" value="D-ribose-5-phosphate isomerase (RpiA), lid domain"/>
    <property type="match status" value="1"/>
</dbReference>
<dbReference type="GO" id="GO:0005829">
    <property type="term" value="C:cytosol"/>
    <property type="evidence" value="ECO:0007669"/>
    <property type="project" value="TreeGrafter"/>
</dbReference>
<dbReference type="NCBIfam" id="NF001924">
    <property type="entry name" value="PRK00702.1"/>
    <property type="match status" value="1"/>
</dbReference>
<dbReference type="UniPathway" id="UPA00115">
    <property type="reaction ID" value="UER00412"/>
</dbReference>
<gene>
    <name evidence="3" type="primary">rpiA</name>
    <name evidence="4" type="ORF">AMD01_01240</name>
</gene>
<dbReference type="CDD" id="cd01398">
    <property type="entry name" value="RPI_A"/>
    <property type="match status" value="1"/>
</dbReference>
<comment type="caution">
    <text evidence="4">The sequence shown here is derived from an EMBL/GenBank/DDBJ whole genome shotgun (WGS) entry which is preliminary data.</text>
</comment>
<reference evidence="5" key="1">
    <citation type="submission" date="2015-08" db="EMBL/GenBank/DDBJ databases">
        <title>Fjat-14210 dsm16467.</title>
        <authorList>
            <person name="Liu B."/>
            <person name="Wang J."/>
            <person name="Zhu Y."/>
            <person name="Liu G."/>
            <person name="Chen Q."/>
            <person name="Chen Z."/>
            <person name="Lan J."/>
            <person name="Che J."/>
            <person name="Ge C."/>
            <person name="Shi H."/>
            <person name="Pan Z."/>
            <person name="Liu X."/>
        </authorList>
    </citation>
    <scope>NUCLEOTIDE SEQUENCE [LARGE SCALE GENOMIC DNA]</scope>
    <source>
        <strain evidence="5">DSM 16467</strain>
    </source>
</reference>
<dbReference type="FunFam" id="3.40.50.1360:FF:000001">
    <property type="entry name" value="Ribose-5-phosphate isomerase A"/>
    <property type="match status" value="1"/>
</dbReference>
<accession>A0A0M0LHF5</accession>
<dbReference type="SUPFAM" id="SSF100950">
    <property type="entry name" value="NagB/RpiA/CoA transferase-like"/>
    <property type="match status" value="1"/>
</dbReference>
<evidence type="ECO:0000256" key="1">
    <source>
        <dbReference type="ARBA" id="ARBA00001713"/>
    </source>
</evidence>
<dbReference type="AlphaFoldDB" id="A0A0M0LHF5"/>
<sequence>MNEKQLVGEKAVEYVKDGMIVGLGTGSTVYYTILKLGKLVQEGLQIKGIPTSVQTAMLAKELNIPLVELKDVEHIDVAIDGADEVDGQAALIKGGGGALLREKIIARASKMFVVVADAKKNVQTLGAFSLPVEVVPFGFEMTARHIAKLGCEPVLRLNPAGEAFISDNGNYILDCPFPEINRPAELERALNMIPGVVENGLFVDMADVVITVDEHQQVKVTTV</sequence>
<organism evidence="4 5">
    <name type="scientific">Priestia koreensis</name>
    <dbReference type="NCBI Taxonomy" id="284581"/>
    <lineage>
        <taxon>Bacteria</taxon>
        <taxon>Bacillati</taxon>
        <taxon>Bacillota</taxon>
        <taxon>Bacilli</taxon>
        <taxon>Bacillales</taxon>
        <taxon>Bacillaceae</taxon>
        <taxon>Priestia</taxon>
    </lineage>
</organism>
<keyword evidence="2 3" id="KW-0413">Isomerase</keyword>
<name>A0A0M0LHF5_9BACI</name>
<dbReference type="InterPro" id="IPR004788">
    <property type="entry name" value="Ribose5P_isomerase_type_A"/>
</dbReference>
<dbReference type="OrthoDB" id="5870696at2"/>
<comment type="subunit">
    <text evidence="3">Homodimer.</text>
</comment>
<dbReference type="Gene3D" id="3.30.70.260">
    <property type="match status" value="1"/>
</dbReference>
<dbReference type="EC" id="5.3.1.6" evidence="3"/>
<dbReference type="PANTHER" id="PTHR11934:SF0">
    <property type="entry name" value="RIBOSE-5-PHOSPHATE ISOMERASE"/>
    <property type="match status" value="1"/>
</dbReference>
<comment type="catalytic activity">
    <reaction evidence="1 3">
        <text>aldehydo-D-ribose 5-phosphate = D-ribulose 5-phosphate</text>
        <dbReference type="Rhea" id="RHEA:14657"/>
        <dbReference type="ChEBI" id="CHEBI:58121"/>
        <dbReference type="ChEBI" id="CHEBI:58273"/>
        <dbReference type="EC" id="5.3.1.6"/>
    </reaction>
</comment>
<protein>
    <recommendedName>
        <fullName evidence="3">Ribose-5-phosphate isomerase A</fullName>
        <ecNumber evidence="3">5.3.1.6</ecNumber>
    </recommendedName>
    <alternativeName>
        <fullName evidence="3">Phosphoriboisomerase A</fullName>
        <shortName evidence="3">PRI</shortName>
    </alternativeName>
</protein>
<feature type="active site" description="Proton acceptor" evidence="3">
    <location>
        <position position="102"/>
    </location>
</feature>
<evidence type="ECO:0000256" key="3">
    <source>
        <dbReference type="HAMAP-Rule" id="MF_00170"/>
    </source>
</evidence>
<comment type="function">
    <text evidence="3">Catalyzes the reversible conversion of ribose-5-phosphate to ribulose 5-phosphate.</text>
</comment>
<feature type="binding site" evidence="3">
    <location>
        <position position="120"/>
    </location>
    <ligand>
        <name>substrate</name>
    </ligand>
</feature>
<keyword evidence="5" id="KW-1185">Reference proteome</keyword>
<dbReference type="STRING" id="284581.AMD01_01240"/>
<feature type="binding site" evidence="3">
    <location>
        <begin position="80"/>
        <end position="83"/>
    </location>
    <ligand>
        <name>substrate</name>
    </ligand>
</feature>
<evidence type="ECO:0000313" key="4">
    <source>
        <dbReference type="EMBL" id="KOO50411.1"/>
    </source>
</evidence>
<dbReference type="GO" id="GO:0006014">
    <property type="term" value="P:D-ribose metabolic process"/>
    <property type="evidence" value="ECO:0007669"/>
    <property type="project" value="TreeGrafter"/>
</dbReference>
<proteinExistence type="inferred from homology"/>
<dbReference type="Proteomes" id="UP000037558">
    <property type="component" value="Unassembled WGS sequence"/>
</dbReference>
<dbReference type="RefSeq" id="WP_053399564.1">
    <property type="nucleotide sequence ID" value="NZ_LILC01000002.1"/>
</dbReference>
<dbReference type="PATRIC" id="fig|284581.3.peg.500"/>
<dbReference type="PANTHER" id="PTHR11934">
    <property type="entry name" value="RIBOSE-5-PHOSPHATE ISOMERASE"/>
    <property type="match status" value="1"/>
</dbReference>
<dbReference type="NCBIfam" id="TIGR00021">
    <property type="entry name" value="rpiA"/>
    <property type="match status" value="1"/>
</dbReference>